<dbReference type="RefSeq" id="WP_088220011.1">
    <property type="nucleotide sequence ID" value="NZ_AP024590.1"/>
</dbReference>
<feature type="region of interest" description="Disordered" evidence="1">
    <location>
        <begin position="152"/>
        <end position="188"/>
    </location>
</feature>
<accession>A0AA86ISK2</accession>
<keyword evidence="3" id="KW-0969">Cilium</keyword>
<evidence type="ECO:0000256" key="1">
    <source>
        <dbReference type="SAM" id="MobiDB-lite"/>
    </source>
</evidence>
<proteinExistence type="predicted"/>
<sequence>MKTLSLLAEAMGQLLSALPVQPHADGSAEGFSLPDVQHLKHDEKPRPAEKTVADPRDQLDRLLAHFLTPPATDLAPAAGAPLMQRVAHAALSAKADGQPEQAADPLASLLTDSPKLQAVMATLLAAQPVAEATPQQQATLARSAAQNLQAIAPQQTAAPQASEKPRAMRSAPRVETAAPPRNDKLTPSVLASTTFATEMRPAEGFHANAQPLLLPADSAEWGDKLSSLLKDRIHFQIGQQQQSSTIRLDPPSLGKIEIAIHLEAGKLVVHIGASQADVCRSLQQLSDNLRQQLTGQNFGGVEVHVSQDGQSQQQQERQSEQQSQQIHSAVELEAEDTPTRQNDSVLIKV</sequence>
<dbReference type="InterPro" id="IPR038610">
    <property type="entry name" value="FliK-like_C_sf"/>
</dbReference>
<evidence type="ECO:0000313" key="4">
    <source>
        <dbReference type="Proteomes" id="UP000682928"/>
    </source>
</evidence>
<dbReference type="AlphaFoldDB" id="A0AA86ISK2"/>
<feature type="domain" description="Flagellar hook-length control protein-like C-terminal" evidence="2">
    <location>
        <begin position="233"/>
        <end position="314"/>
    </location>
</feature>
<evidence type="ECO:0000313" key="3">
    <source>
        <dbReference type="EMBL" id="BCU56480.1"/>
    </source>
</evidence>
<feature type="compositionally biased region" description="Low complexity" evidence="1">
    <location>
        <begin position="152"/>
        <end position="161"/>
    </location>
</feature>
<dbReference type="PANTHER" id="PTHR37533:SF2">
    <property type="entry name" value="FLAGELLAR HOOK-LENGTH CONTROL PROTEIN"/>
    <property type="match status" value="1"/>
</dbReference>
<keyword evidence="3" id="KW-0966">Cell projection</keyword>
<name>A0AA86ISK2_9ENTR</name>
<dbReference type="Gene3D" id="3.30.750.140">
    <property type="match status" value="1"/>
</dbReference>
<organism evidence="3 4">
    <name type="scientific">Enterobacter kobei</name>
    <dbReference type="NCBI Taxonomy" id="208224"/>
    <lineage>
        <taxon>Bacteria</taxon>
        <taxon>Pseudomonadati</taxon>
        <taxon>Pseudomonadota</taxon>
        <taxon>Gammaproteobacteria</taxon>
        <taxon>Enterobacterales</taxon>
        <taxon>Enterobacteriaceae</taxon>
        <taxon>Enterobacter</taxon>
        <taxon>Enterobacter cloacae complex</taxon>
    </lineage>
</organism>
<reference evidence="3" key="1">
    <citation type="submission" date="2021-04" db="EMBL/GenBank/DDBJ databases">
        <title>Difference and commonality of drug resistance evolution in various bacteria. and drug sensitivity profiles.</title>
        <authorList>
            <person name="Maeda T."/>
            <person name="Shibai A."/>
            <person name="Kawada K."/>
            <person name="Kotani H."/>
            <person name="Tarusawa Y."/>
            <person name="Tanabe K."/>
            <person name="Furusawa C."/>
        </authorList>
    </citation>
    <scope>NUCLEOTIDE SEQUENCE</scope>
    <source>
        <strain evidence="3">JCM 8580</strain>
    </source>
</reference>
<feature type="compositionally biased region" description="Polar residues" evidence="1">
    <location>
        <begin position="339"/>
        <end position="349"/>
    </location>
</feature>
<protein>
    <submittedName>
        <fullName evidence="3">Flagellar hook-length control protein FliK</fullName>
    </submittedName>
</protein>
<dbReference type="EMBL" id="AP024590">
    <property type="protein sequence ID" value="BCU56480.1"/>
    <property type="molecule type" value="Genomic_DNA"/>
</dbReference>
<feature type="compositionally biased region" description="Low complexity" evidence="1">
    <location>
        <begin position="306"/>
        <end position="325"/>
    </location>
</feature>
<keyword evidence="3" id="KW-0282">Flagellum</keyword>
<dbReference type="Pfam" id="PF02120">
    <property type="entry name" value="Flg_hook"/>
    <property type="match status" value="1"/>
</dbReference>
<dbReference type="InterPro" id="IPR021136">
    <property type="entry name" value="Flagellar_hook_control-like_C"/>
</dbReference>
<dbReference type="CDD" id="cd17470">
    <property type="entry name" value="T3SS_Flik_C"/>
    <property type="match status" value="1"/>
</dbReference>
<gene>
    <name evidence="3" type="primary">lafE</name>
    <name evidence="3" type="ORF">ENKO_30740</name>
</gene>
<dbReference type="PANTHER" id="PTHR37533">
    <property type="entry name" value="FLAGELLAR HOOK-LENGTH CONTROL PROTEIN"/>
    <property type="match status" value="1"/>
</dbReference>
<feature type="region of interest" description="Disordered" evidence="1">
    <location>
        <begin position="304"/>
        <end position="349"/>
    </location>
</feature>
<dbReference type="Proteomes" id="UP000682928">
    <property type="component" value="Chromosome"/>
</dbReference>
<dbReference type="InterPro" id="IPR052563">
    <property type="entry name" value="FliK"/>
</dbReference>
<evidence type="ECO:0000259" key="2">
    <source>
        <dbReference type="Pfam" id="PF02120"/>
    </source>
</evidence>